<evidence type="ECO:0000256" key="2">
    <source>
        <dbReference type="ARBA" id="ARBA00005699"/>
    </source>
</evidence>
<comment type="caution">
    <text evidence="10">The sequence shown here is derived from an EMBL/GenBank/DDBJ whole genome shotgun (WGS) entry which is preliminary data.</text>
</comment>
<dbReference type="Pfam" id="PF04718">
    <property type="entry name" value="ATP-synt_G"/>
    <property type="match status" value="1"/>
</dbReference>
<dbReference type="InterPro" id="IPR006808">
    <property type="entry name" value="ATP_synth_F0_gsu_mt"/>
</dbReference>
<evidence type="ECO:0000256" key="9">
    <source>
        <dbReference type="ARBA" id="ARBA00023310"/>
    </source>
</evidence>
<evidence type="ECO:0000256" key="3">
    <source>
        <dbReference type="ARBA" id="ARBA00022448"/>
    </source>
</evidence>
<evidence type="ECO:0000313" key="10">
    <source>
        <dbReference type="EMBL" id="KAF4979070.1"/>
    </source>
</evidence>
<dbReference type="GO" id="GO:0015986">
    <property type="term" value="P:proton motive force-driven ATP synthesis"/>
    <property type="evidence" value="ECO:0007669"/>
    <property type="project" value="InterPro"/>
</dbReference>
<evidence type="ECO:0000256" key="1">
    <source>
        <dbReference type="ARBA" id="ARBA00004325"/>
    </source>
</evidence>
<keyword evidence="6" id="KW-0406">Ion transport</keyword>
<evidence type="ECO:0000256" key="4">
    <source>
        <dbReference type="ARBA" id="ARBA00022547"/>
    </source>
</evidence>
<accession>A0A8H4UM90</accession>
<dbReference type="GO" id="GO:0045259">
    <property type="term" value="C:proton-transporting ATP synthase complex"/>
    <property type="evidence" value="ECO:0007669"/>
    <property type="project" value="UniProtKB-KW"/>
</dbReference>
<dbReference type="GO" id="GO:0031966">
    <property type="term" value="C:mitochondrial membrane"/>
    <property type="evidence" value="ECO:0007669"/>
    <property type="project" value="UniProtKB-SubCell"/>
</dbReference>
<keyword evidence="5" id="KW-0375">Hydrogen ion transport</keyword>
<keyword evidence="4" id="KW-0138">CF(0)</keyword>
<keyword evidence="9" id="KW-0066">ATP synthesis</keyword>
<reference evidence="10" key="1">
    <citation type="journal article" date="2020" name="BMC Genomics">
        <title>Correction to: Identification and distribution of gene clusters required for synthesis of sphingolipid metabolism inhibitors in diverse species of the filamentous fungus Fusarium.</title>
        <authorList>
            <person name="Kim H.S."/>
            <person name="Lohmar J.M."/>
            <person name="Busman M."/>
            <person name="Brown D.W."/>
            <person name="Naumann T.A."/>
            <person name="Divon H.H."/>
            <person name="Lysoe E."/>
            <person name="Uhlig S."/>
            <person name="Proctor R.H."/>
        </authorList>
    </citation>
    <scope>NUCLEOTIDE SEQUENCE</scope>
    <source>
        <strain evidence="10">NRRL 22465</strain>
    </source>
</reference>
<protein>
    <recommendedName>
        <fullName evidence="12">ATP synthase subunit g</fullName>
    </recommendedName>
</protein>
<organism evidence="10 11">
    <name type="scientific">Fusarium zealandicum</name>
    <dbReference type="NCBI Taxonomy" id="1053134"/>
    <lineage>
        <taxon>Eukaryota</taxon>
        <taxon>Fungi</taxon>
        <taxon>Dikarya</taxon>
        <taxon>Ascomycota</taxon>
        <taxon>Pezizomycotina</taxon>
        <taxon>Sordariomycetes</taxon>
        <taxon>Hypocreomycetidae</taxon>
        <taxon>Hypocreales</taxon>
        <taxon>Nectriaceae</taxon>
        <taxon>Fusarium</taxon>
        <taxon>Fusarium staphyleae species complex</taxon>
    </lineage>
</organism>
<dbReference type="GO" id="GO:0015078">
    <property type="term" value="F:proton transmembrane transporter activity"/>
    <property type="evidence" value="ECO:0007669"/>
    <property type="project" value="InterPro"/>
</dbReference>
<dbReference type="EMBL" id="JABEYC010000320">
    <property type="protein sequence ID" value="KAF4979070.1"/>
    <property type="molecule type" value="Genomic_DNA"/>
</dbReference>
<comment type="similarity">
    <text evidence="2">Belongs to the ATPase g subunit family.</text>
</comment>
<sequence>MQSLARPMLRSPALRVAARRFESNAAQNAAQKATEATKNTAARAQEGLSRVSSAAGPAVAGAAKGVANALNKFGGRTAKVVSFVERQIPFVVYYSKVGLEVSKLVFHGQKMSPPNMATFQTTYQNLIKSVQSQSFVQSSQNAIQQVRNIGPGQLAAGGVVLAEVVGFFTVGEMIGRFKLVGYRGETASHH</sequence>
<evidence type="ECO:0000313" key="11">
    <source>
        <dbReference type="Proteomes" id="UP000635477"/>
    </source>
</evidence>
<comment type="subcellular location">
    <subcellularLocation>
        <location evidence="1">Mitochondrion membrane</location>
    </subcellularLocation>
</comment>
<gene>
    <name evidence="10" type="ORF">FZEAL_4655</name>
</gene>
<keyword evidence="11" id="KW-1185">Reference proteome</keyword>
<keyword evidence="3" id="KW-0813">Transport</keyword>
<dbReference type="OrthoDB" id="437at2759"/>
<evidence type="ECO:0000256" key="6">
    <source>
        <dbReference type="ARBA" id="ARBA00023065"/>
    </source>
</evidence>
<evidence type="ECO:0000256" key="7">
    <source>
        <dbReference type="ARBA" id="ARBA00023128"/>
    </source>
</evidence>
<name>A0A8H4UM90_9HYPO</name>
<evidence type="ECO:0000256" key="8">
    <source>
        <dbReference type="ARBA" id="ARBA00023136"/>
    </source>
</evidence>
<keyword evidence="7" id="KW-0496">Mitochondrion</keyword>
<evidence type="ECO:0000256" key="5">
    <source>
        <dbReference type="ARBA" id="ARBA00022781"/>
    </source>
</evidence>
<dbReference type="Proteomes" id="UP000635477">
    <property type="component" value="Unassembled WGS sequence"/>
</dbReference>
<dbReference type="AlphaFoldDB" id="A0A8H4UM90"/>
<reference evidence="10" key="2">
    <citation type="submission" date="2020-05" db="EMBL/GenBank/DDBJ databases">
        <authorList>
            <person name="Kim H.-S."/>
            <person name="Proctor R.H."/>
            <person name="Brown D.W."/>
        </authorList>
    </citation>
    <scope>NUCLEOTIDE SEQUENCE</scope>
    <source>
        <strain evidence="10">NRRL 22465</strain>
    </source>
</reference>
<proteinExistence type="inferred from homology"/>
<evidence type="ECO:0008006" key="12">
    <source>
        <dbReference type="Google" id="ProtNLM"/>
    </source>
</evidence>
<keyword evidence="8" id="KW-0472">Membrane</keyword>